<proteinExistence type="predicted"/>
<evidence type="ECO:0000313" key="3">
    <source>
        <dbReference type="Proteomes" id="UP000266861"/>
    </source>
</evidence>
<accession>A0A397G1I6</accession>
<dbReference type="Proteomes" id="UP000266861">
    <property type="component" value="Unassembled WGS sequence"/>
</dbReference>
<reference evidence="2 3" key="1">
    <citation type="submission" date="2018-08" db="EMBL/GenBank/DDBJ databases">
        <title>Genome and evolution of the arbuscular mycorrhizal fungus Diversispora epigaea (formerly Glomus versiforme) and its bacterial endosymbionts.</title>
        <authorList>
            <person name="Sun X."/>
            <person name="Fei Z."/>
            <person name="Harrison M."/>
        </authorList>
    </citation>
    <scope>NUCLEOTIDE SEQUENCE [LARGE SCALE GENOMIC DNA]</scope>
    <source>
        <strain evidence="2 3">IT104</strain>
    </source>
</reference>
<sequence length="402" mass="47395">MAESTTYFDTPSKEWSFLGYYKHRRNESDFTFSFRKESFLLKKYLESRQEKIPKAKQLAEAFANHRRHNEEVDIFWNEIELTYLDQERALRTKRCHVNISSKTQDMMENMAEETVEQHLATKSTTKKDSIDTFFQDPSDQRSTKFIKKLQELEIIKDDSNKSFDEEDEAESESQNSFSASKNDNDSDYISSDADESTSDASEDNDDLDYNNDLVNEKDPPKIDKVSFCKAHNAIPDTVKLKLSTGKIVEDVLFKFCKDMNYEHHAHSYIVDFDDEDVRVLFTDEEWNELTKDRIGVPAFPRDVAEELAKYGSKTLKELRTKVMKSYLKNEEEYDVHKHYNQEWIQMTMRTLCNLFENIDTPLVRTQYEDWFTVALFGTCIDFCIRDAQLGTDVKRFYPFLLM</sequence>
<dbReference type="EMBL" id="PQFF01000570">
    <property type="protein sequence ID" value="RHZ44567.1"/>
    <property type="molecule type" value="Genomic_DNA"/>
</dbReference>
<dbReference type="AlphaFoldDB" id="A0A397G1I6"/>
<name>A0A397G1I6_9GLOM</name>
<organism evidence="2 3">
    <name type="scientific">Diversispora epigaea</name>
    <dbReference type="NCBI Taxonomy" id="1348612"/>
    <lineage>
        <taxon>Eukaryota</taxon>
        <taxon>Fungi</taxon>
        <taxon>Fungi incertae sedis</taxon>
        <taxon>Mucoromycota</taxon>
        <taxon>Glomeromycotina</taxon>
        <taxon>Glomeromycetes</taxon>
        <taxon>Diversisporales</taxon>
        <taxon>Diversisporaceae</taxon>
        <taxon>Diversispora</taxon>
    </lineage>
</organism>
<keyword evidence="3" id="KW-1185">Reference proteome</keyword>
<gene>
    <name evidence="2" type="ORF">Glove_718g6</name>
</gene>
<evidence type="ECO:0000313" key="2">
    <source>
        <dbReference type="EMBL" id="RHZ44567.1"/>
    </source>
</evidence>
<protein>
    <submittedName>
        <fullName evidence="2">Uncharacterized protein</fullName>
    </submittedName>
</protein>
<feature type="region of interest" description="Disordered" evidence="1">
    <location>
        <begin position="158"/>
        <end position="217"/>
    </location>
</feature>
<evidence type="ECO:0000256" key="1">
    <source>
        <dbReference type="SAM" id="MobiDB-lite"/>
    </source>
</evidence>
<dbReference type="OrthoDB" id="2443848at2759"/>
<feature type="compositionally biased region" description="Acidic residues" evidence="1">
    <location>
        <begin position="192"/>
        <end position="209"/>
    </location>
</feature>
<comment type="caution">
    <text evidence="2">The sequence shown here is derived from an EMBL/GenBank/DDBJ whole genome shotgun (WGS) entry which is preliminary data.</text>
</comment>